<dbReference type="RefSeq" id="WP_144353933.1">
    <property type="nucleotide sequence ID" value="NZ_CBCRVV010000037.1"/>
</dbReference>
<gene>
    <name evidence="1" type="ORF">FPL22_15610</name>
</gene>
<dbReference type="Proteomes" id="UP000315648">
    <property type="component" value="Unassembled WGS sequence"/>
</dbReference>
<dbReference type="EMBL" id="VMBG01000002">
    <property type="protein sequence ID" value="TSJ77512.1"/>
    <property type="molecule type" value="Genomic_DNA"/>
</dbReference>
<dbReference type="AlphaFoldDB" id="A0A556QLP6"/>
<sequence length="116" mass="13085">MGVKIKSNDDRIKAAALAVLLIGRDRMARAQPSGMVTAALYEFRNDYDGYKNDHPKRDMAEARDASALTNAARREDYLKLVAAMEALLARIEKNRTEFNSVLELDNYLAFNLKAFD</sequence>
<protein>
    <submittedName>
        <fullName evidence="1">Uncharacterized protein</fullName>
    </submittedName>
</protein>
<evidence type="ECO:0000313" key="1">
    <source>
        <dbReference type="EMBL" id="TSJ77512.1"/>
    </source>
</evidence>
<keyword evidence="2" id="KW-1185">Reference proteome</keyword>
<evidence type="ECO:0000313" key="2">
    <source>
        <dbReference type="Proteomes" id="UP000315648"/>
    </source>
</evidence>
<dbReference type="OrthoDB" id="196454at2"/>
<name>A0A556QLP6_9BACT</name>
<organism evidence="1 2">
    <name type="scientific">Rariglobus hedericola</name>
    <dbReference type="NCBI Taxonomy" id="2597822"/>
    <lineage>
        <taxon>Bacteria</taxon>
        <taxon>Pseudomonadati</taxon>
        <taxon>Verrucomicrobiota</taxon>
        <taxon>Opitutia</taxon>
        <taxon>Opitutales</taxon>
        <taxon>Opitutaceae</taxon>
        <taxon>Rariglobus</taxon>
    </lineage>
</organism>
<reference evidence="1 2" key="1">
    <citation type="submission" date="2019-07" db="EMBL/GenBank/DDBJ databases">
        <title>Description of 53C-WASEF.</title>
        <authorList>
            <person name="Pitt A."/>
            <person name="Hahn M.W."/>
        </authorList>
    </citation>
    <scope>NUCLEOTIDE SEQUENCE [LARGE SCALE GENOMIC DNA]</scope>
    <source>
        <strain evidence="1 2">53C-WASEF</strain>
    </source>
</reference>
<accession>A0A556QLP6</accession>
<comment type="caution">
    <text evidence="1">The sequence shown here is derived from an EMBL/GenBank/DDBJ whole genome shotgun (WGS) entry which is preliminary data.</text>
</comment>
<proteinExistence type="predicted"/>